<dbReference type="STRING" id="1121451.DESAM_22809"/>
<organism evidence="2 3">
    <name type="scientific">Maridesulfovibrio hydrothermalis AM13 = DSM 14728</name>
    <dbReference type="NCBI Taxonomy" id="1121451"/>
    <lineage>
        <taxon>Bacteria</taxon>
        <taxon>Pseudomonadati</taxon>
        <taxon>Thermodesulfobacteriota</taxon>
        <taxon>Desulfovibrionia</taxon>
        <taxon>Desulfovibrionales</taxon>
        <taxon>Desulfovibrionaceae</taxon>
        <taxon>Maridesulfovibrio</taxon>
    </lineage>
</organism>
<protein>
    <submittedName>
        <fullName evidence="2">Uncharacterized protein</fullName>
    </submittedName>
</protein>
<dbReference type="Proteomes" id="UP000010808">
    <property type="component" value="Chromosome"/>
</dbReference>
<proteinExistence type="predicted"/>
<feature type="compositionally biased region" description="Polar residues" evidence="1">
    <location>
        <begin position="15"/>
        <end position="31"/>
    </location>
</feature>
<dbReference type="AlphaFoldDB" id="L0RHM0"/>
<dbReference type="HOGENOM" id="CLU_1913670_0_0_7"/>
<feature type="compositionally biased region" description="Polar residues" evidence="1">
    <location>
        <begin position="45"/>
        <end position="54"/>
    </location>
</feature>
<feature type="region of interest" description="Disordered" evidence="1">
    <location>
        <begin position="1"/>
        <end position="77"/>
    </location>
</feature>
<sequence>MNTPSITSVMKKKSLTNITTPKSNLTKNCTVSSSKKSRISKTKLTQENLPLQQNSSDSSRTGSSSTSWSLMPSTPTSCMSTVTIKPASLILIFKIRPEILISGRFFMHYPSDYFYCLSSLLVVLVRPINPLK</sequence>
<gene>
    <name evidence="2" type="ORF">DESAM_22809</name>
</gene>
<reference evidence="2 3" key="1">
    <citation type="submission" date="2012-10" db="EMBL/GenBank/DDBJ databases">
        <authorList>
            <person name="Genoscope - CEA"/>
        </authorList>
    </citation>
    <scope>NUCLEOTIDE SEQUENCE [LARGE SCALE GENOMIC DNA]</scope>
    <source>
        <strain evidence="3">AM13 / DSM 14728</strain>
    </source>
</reference>
<accession>L0RHM0</accession>
<dbReference type="KEGG" id="dhy:DESAM_22809"/>
<dbReference type="PATRIC" id="fig|1121451.3.peg.3021"/>
<keyword evidence="3" id="KW-1185">Reference proteome</keyword>
<evidence type="ECO:0000313" key="2">
    <source>
        <dbReference type="EMBL" id="CCO25076.1"/>
    </source>
</evidence>
<feature type="compositionally biased region" description="Low complexity" evidence="1">
    <location>
        <begin position="55"/>
        <end position="77"/>
    </location>
</feature>
<name>L0RHM0_9BACT</name>
<evidence type="ECO:0000256" key="1">
    <source>
        <dbReference type="SAM" id="MobiDB-lite"/>
    </source>
</evidence>
<evidence type="ECO:0000313" key="3">
    <source>
        <dbReference type="Proteomes" id="UP000010808"/>
    </source>
</evidence>
<dbReference type="EMBL" id="FO203522">
    <property type="protein sequence ID" value="CCO25076.1"/>
    <property type="molecule type" value="Genomic_DNA"/>
</dbReference>